<organism evidence="1 2">
    <name type="scientific">Jejuia pallidilutea</name>
    <dbReference type="NCBI Taxonomy" id="504487"/>
    <lineage>
        <taxon>Bacteria</taxon>
        <taxon>Pseudomonadati</taxon>
        <taxon>Bacteroidota</taxon>
        <taxon>Flavobacteriia</taxon>
        <taxon>Flavobacteriales</taxon>
        <taxon>Flavobacteriaceae</taxon>
        <taxon>Jejuia</taxon>
    </lineage>
</organism>
<evidence type="ECO:0000313" key="1">
    <source>
        <dbReference type="EMBL" id="GAL72404.1"/>
    </source>
</evidence>
<sequence length="111" mass="12497">MNSKTPHLLWKNVGTGNGALLFDGYSTYMEIKEYTLPKQFVLSFWIAPRAFDNAIDNKISSIIDYSAKTDINSFRVGFLKHGQLAIQYSLGATKQYITNDELFLPKTLGAL</sequence>
<dbReference type="Proteomes" id="UP000029646">
    <property type="component" value="Unassembled WGS sequence"/>
</dbReference>
<gene>
    <name evidence="1" type="ORF">JCM19302_1166</name>
</gene>
<protein>
    <submittedName>
        <fullName evidence="1">Sucrose-6-phosphate hydrolase</fullName>
    </submittedName>
</protein>
<dbReference type="EMBL" id="BBNS01000024">
    <property type="protein sequence ID" value="GAL72404.1"/>
    <property type="molecule type" value="Genomic_DNA"/>
</dbReference>
<reference evidence="1 2" key="1">
    <citation type="journal article" date="2014" name="Genome Announc.">
        <title>Draft Genome Sequence of Marine Flavobacterium Jejuia pallidilutea Strain 11shimoA1 and Pigmentation Mutants.</title>
        <authorList>
            <person name="Takatani N."/>
            <person name="Nakanishi M."/>
            <person name="Meirelles P."/>
            <person name="Mino S."/>
            <person name="Suda W."/>
            <person name="Oshima K."/>
            <person name="Hattori M."/>
            <person name="Ohkuma M."/>
            <person name="Hosokawa M."/>
            <person name="Miyashita K."/>
            <person name="Thompson F.L."/>
            <person name="Niwa A."/>
            <person name="Sawabe T."/>
            <person name="Sawabe T."/>
        </authorList>
    </citation>
    <scope>NUCLEOTIDE SEQUENCE [LARGE SCALE GENOMIC DNA]</scope>
    <source>
        <strain evidence="2">JCM19302</strain>
    </source>
</reference>
<dbReference type="RefSeq" id="WP_052415082.1">
    <property type="nucleotide sequence ID" value="NZ_BBNS01000024.1"/>
</dbReference>
<dbReference type="AlphaFoldDB" id="A0A090WAC3"/>
<comment type="caution">
    <text evidence="1">The sequence shown here is derived from an EMBL/GenBank/DDBJ whole genome shotgun (WGS) entry which is preliminary data.</text>
</comment>
<keyword evidence="1" id="KW-0378">Hydrolase</keyword>
<proteinExistence type="predicted"/>
<evidence type="ECO:0000313" key="2">
    <source>
        <dbReference type="Proteomes" id="UP000029646"/>
    </source>
</evidence>
<accession>A0A090WAC3</accession>
<dbReference type="GO" id="GO:0016787">
    <property type="term" value="F:hydrolase activity"/>
    <property type="evidence" value="ECO:0007669"/>
    <property type="project" value="UniProtKB-KW"/>
</dbReference>
<name>A0A090WAC3_9FLAO</name>